<proteinExistence type="predicted"/>
<keyword evidence="2" id="KW-1185">Reference proteome</keyword>
<evidence type="ECO:0000313" key="1">
    <source>
        <dbReference type="EMBL" id="SDU11618.1"/>
    </source>
</evidence>
<dbReference type="AlphaFoldDB" id="A0A1H2FX56"/>
<sequence length="94" mass="10636">MTIDWDKFQAELDQVIYEAGNRTDNKLAGKISVITRLSDDEIEKLFPDPAEVKKLAALMEIIKRSGDQNEKINKIVNNADEFGGIILKLLTKFV</sequence>
<accession>A0A1H2FX56</accession>
<name>A0A1H2FX56_9PROT</name>
<dbReference type="Proteomes" id="UP000182882">
    <property type="component" value="Unassembled WGS sequence"/>
</dbReference>
<protein>
    <submittedName>
        <fullName evidence="1">Uncharacterized protein</fullName>
    </submittedName>
</protein>
<evidence type="ECO:0000313" key="2">
    <source>
        <dbReference type="Proteomes" id="UP000182882"/>
    </source>
</evidence>
<dbReference type="KEGG" id="nur:ATY38_10475"/>
<gene>
    <name evidence="1" type="ORF">SAMN05216406_12526</name>
</gene>
<reference evidence="2" key="1">
    <citation type="submission" date="2016-10" db="EMBL/GenBank/DDBJ databases">
        <authorList>
            <person name="Varghese N."/>
            <person name="Submissions S."/>
        </authorList>
    </citation>
    <scope>NUCLEOTIDE SEQUENCE [LARGE SCALE GENOMIC DNA]</scope>
    <source>
        <strain evidence="2">Nm10</strain>
    </source>
</reference>
<dbReference type="EMBL" id="FNLN01000025">
    <property type="protein sequence ID" value="SDU11618.1"/>
    <property type="molecule type" value="Genomic_DNA"/>
</dbReference>
<organism evidence="1 2">
    <name type="scientific">Nitrosomonas ureae</name>
    <dbReference type="NCBI Taxonomy" id="44577"/>
    <lineage>
        <taxon>Bacteria</taxon>
        <taxon>Pseudomonadati</taxon>
        <taxon>Pseudomonadota</taxon>
        <taxon>Betaproteobacteria</taxon>
        <taxon>Nitrosomonadales</taxon>
        <taxon>Nitrosomonadaceae</taxon>
        <taxon>Nitrosomonas</taxon>
    </lineage>
</organism>